<proteinExistence type="inferred from homology"/>
<dbReference type="NCBIfam" id="TIGR00689">
    <property type="entry name" value="rpiB_lacA_lacB"/>
    <property type="match status" value="1"/>
</dbReference>
<organism evidence="3 4">
    <name type="scientific">Anaeromyxobacter oryzae</name>
    <dbReference type="NCBI Taxonomy" id="2918170"/>
    <lineage>
        <taxon>Bacteria</taxon>
        <taxon>Pseudomonadati</taxon>
        <taxon>Myxococcota</taxon>
        <taxon>Myxococcia</taxon>
        <taxon>Myxococcales</taxon>
        <taxon>Cystobacterineae</taxon>
        <taxon>Anaeromyxobacteraceae</taxon>
        <taxon>Anaeromyxobacter</taxon>
    </lineage>
</organism>
<dbReference type="Pfam" id="PF02502">
    <property type="entry name" value="LacAB_rpiB"/>
    <property type="match status" value="1"/>
</dbReference>
<dbReference type="InterPro" id="IPR003500">
    <property type="entry name" value="RpiB_LacA_LacB"/>
</dbReference>
<sequence>MRVAVAADHAGFSLKQVLVAALRARGHDVQDLGAFDATPSDYPDFAVAVARVLSAGAAERGIVVCGSGVGVAAAANKLPGVIAGMCHDTYSAHQGVEHDQMNVLALGARVVGEALALEIAEAFLGARFDGVARHLRRVEKLRALEARWGRDG</sequence>
<name>A0ABM7X3C9_9BACT</name>
<dbReference type="NCBIfam" id="NF004051">
    <property type="entry name" value="PRK05571.1"/>
    <property type="match status" value="1"/>
</dbReference>
<keyword evidence="2 3" id="KW-0413">Isomerase</keyword>
<gene>
    <name evidence="3" type="primary">rpiB_3</name>
    <name evidence="3" type="ORF">AMOR_52890</name>
</gene>
<comment type="similarity">
    <text evidence="1">Belongs to the LacAB/RpiB family.</text>
</comment>
<dbReference type="PIRSF" id="PIRSF005384">
    <property type="entry name" value="RpiB_LacA_B"/>
    <property type="match status" value="1"/>
</dbReference>
<dbReference type="NCBIfam" id="TIGR01120">
    <property type="entry name" value="rpiB"/>
    <property type="match status" value="1"/>
</dbReference>
<keyword evidence="4" id="KW-1185">Reference proteome</keyword>
<dbReference type="PANTHER" id="PTHR30345:SF0">
    <property type="entry name" value="DNA DAMAGE-REPAIR_TOLERATION PROTEIN DRT102"/>
    <property type="match status" value="1"/>
</dbReference>
<dbReference type="EMBL" id="AP025591">
    <property type="protein sequence ID" value="BDG06293.1"/>
    <property type="molecule type" value="Genomic_DNA"/>
</dbReference>
<evidence type="ECO:0000313" key="3">
    <source>
        <dbReference type="EMBL" id="BDG06293.1"/>
    </source>
</evidence>
<dbReference type="InterPro" id="IPR004785">
    <property type="entry name" value="RpiB"/>
</dbReference>
<dbReference type="InterPro" id="IPR036569">
    <property type="entry name" value="RpiB_LacA_LacB_sf"/>
</dbReference>
<dbReference type="SUPFAM" id="SSF89623">
    <property type="entry name" value="Ribose/Galactose isomerase RpiB/AlsB"/>
    <property type="match status" value="1"/>
</dbReference>
<accession>A0ABM7X3C9</accession>
<dbReference type="RefSeq" id="WP_248355740.1">
    <property type="nucleotide sequence ID" value="NZ_AP025591.1"/>
</dbReference>
<dbReference type="Proteomes" id="UP001162891">
    <property type="component" value="Chromosome"/>
</dbReference>
<dbReference type="PANTHER" id="PTHR30345">
    <property type="entry name" value="RIBOSE-5-PHOSPHATE ISOMERASE B"/>
    <property type="match status" value="1"/>
</dbReference>
<protein>
    <submittedName>
        <fullName evidence="3">Ribose-5-phosphate isomerase</fullName>
    </submittedName>
</protein>
<reference evidence="4" key="1">
    <citation type="journal article" date="2022" name="Int. J. Syst. Evol. Microbiol.">
        <title>Anaeromyxobacter oryzae sp. nov., Anaeromyxobacter diazotrophicus sp. nov. and Anaeromyxobacter paludicola sp. nov., isolated from paddy soils.</title>
        <authorList>
            <person name="Itoh H."/>
            <person name="Xu Z."/>
            <person name="Mise K."/>
            <person name="Masuda Y."/>
            <person name="Ushijima N."/>
            <person name="Hayakawa C."/>
            <person name="Shiratori Y."/>
            <person name="Senoo K."/>
        </authorList>
    </citation>
    <scope>NUCLEOTIDE SEQUENCE [LARGE SCALE GENOMIC DNA]</scope>
    <source>
        <strain evidence="4">Red232</strain>
    </source>
</reference>
<evidence type="ECO:0000313" key="4">
    <source>
        <dbReference type="Proteomes" id="UP001162891"/>
    </source>
</evidence>
<dbReference type="GO" id="GO:0016853">
    <property type="term" value="F:isomerase activity"/>
    <property type="evidence" value="ECO:0007669"/>
    <property type="project" value="UniProtKB-KW"/>
</dbReference>
<dbReference type="Gene3D" id="3.40.1400.10">
    <property type="entry name" value="Sugar-phosphate isomerase, RpiB/LacA/LacB"/>
    <property type="match status" value="1"/>
</dbReference>
<evidence type="ECO:0000256" key="1">
    <source>
        <dbReference type="ARBA" id="ARBA00008754"/>
    </source>
</evidence>
<evidence type="ECO:0000256" key="2">
    <source>
        <dbReference type="ARBA" id="ARBA00023235"/>
    </source>
</evidence>